<dbReference type="EMBL" id="PHHF01000079">
    <property type="protein sequence ID" value="PTD16803.1"/>
    <property type="molecule type" value="Genomic_DNA"/>
</dbReference>
<dbReference type="PANTHER" id="PTHR33711">
    <property type="entry name" value="DIOXYGENASE, PUTATIVE (AFU_ORTHOLOGUE AFUA_2G02910)-RELATED"/>
    <property type="match status" value="1"/>
</dbReference>
<dbReference type="InterPro" id="IPR043029">
    <property type="entry name" value="1_2-CTD_multi_dom"/>
</dbReference>
<reference evidence="5 6" key="1">
    <citation type="submission" date="2017-11" db="EMBL/GenBank/DDBJ databases">
        <title>Sphingomonas oleivorans sp. nov., isolated from oil-contaminated soil.</title>
        <authorList>
            <person name="Wang L."/>
            <person name="Chen L."/>
        </authorList>
    </citation>
    <scope>NUCLEOTIDE SEQUENCE [LARGE SCALE GENOMIC DNA]</scope>
    <source>
        <strain evidence="5 6">K101</strain>
    </source>
</reference>
<dbReference type="GO" id="GO:0016702">
    <property type="term" value="F:oxidoreductase activity, acting on single donors with incorporation of molecular oxygen, incorporation of two atoms of oxygen"/>
    <property type="evidence" value="ECO:0007669"/>
    <property type="project" value="InterPro"/>
</dbReference>
<keyword evidence="2 5" id="KW-0223">Dioxygenase</keyword>
<feature type="domain" description="Intradiol ring-cleavage dioxygenases" evidence="4">
    <location>
        <begin position="76"/>
        <end position="235"/>
    </location>
</feature>
<evidence type="ECO:0000313" key="5">
    <source>
        <dbReference type="EMBL" id="PTD16803.1"/>
    </source>
</evidence>
<dbReference type="Gene3D" id="2.60.130.10">
    <property type="entry name" value="Aromatic compound dioxygenase"/>
    <property type="match status" value="1"/>
</dbReference>
<dbReference type="RefSeq" id="WP_107395957.1">
    <property type="nucleotide sequence ID" value="NZ_PHHF01000079.1"/>
</dbReference>
<comment type="similarity">
    <text evidence="1">Belongs to the intradiol ring-cleavage dioxygenase family.</text>
</comment>
<dbReference type="GO" id="GO:0008199">
    <property type="term" value="F:ferric iron binding"/>
    <property type="evidence" value="ECO:0007669"/>
    <property type="project" value="InterPro"/>
</dbReference>
<sequence length="259" mass="28551">MADTARINAVVSDIVEGIRAAMFKHNVTYDEYQIAQSFLLDAFAKKDIPLLLTTFFNTTIVKIEGKMMGGSKPSLEGPYFIEDSPLIPQDGELAAREQDQGRMKALLRGRVTDLDGKPLAGATINIWHSTPDGRYSGFHDGIAPHYHRGRIITDADGRYSVRTIMPTPYQIPSDGPTGALLTAMGRHTWRPAHFHYKITALGMHTHISQAYFEGGDYVDDDCCEDVCAEHVVAEKTDDGVRIVEVDFVIPEAVTQALAA</sequence>
<dbReference type="Gene3D" id="6.10.10.40">
    <property type="entry name" value="Catechol 1,2-dioxygenase multimerisation domain-like"/>
    <property type="match status" value="1"/>
</dbReference>
<keyword evidence="6" id="KW-1185">Reference proteome</keyword>
<protein>
    <submittedName>
        <fullName evidence="5">Catechol 1,2-dioxygenase</fullName>
    </submittedName>
</protein>
<dbReference type="Pfam" id="PF00775">
    <property type="entry name" value="Dioxygenase_C"/>
    <property type="match status" value="1"/>
</dbReference>
<gene>
    <name evidence="5" type="ORF">CV103_20015</name>
</gene>
<dbReference type="SUPFAM" id="SSF49482">
    <property type="entry name" value="Aromatic compound dioxygenase"/>
    <property type="match status" value="1"/>
</dbReference>
<evidence type="ECO:0000313" key="6">
    <source>
        <dbReference type="Proteomes" id="UP000241206"/>
    </source>
</evidence>
<evidence type="ECO:0000259" key="4">
    <source>
        <dbReference type="Pfam" id="PF00775"/>
    </source>
</evidence>
<name>A0A2T4HLX0_9SPHN</name>
<organism evidence="5 6">
    <name type="scientific">Edaphosphingomonas fennica</name>
    <dbReference type="NCBI Taxonomy" id="114404"/>
    <lineage>
        <taxon>Bacteria</taxon>
        <taxon>Pseudomonadati</taxon>
        <taxon>Pseudomonadota</taxon>
        <taxon>Alphaproteobacteria</taxon>
        <taxon>Sphingomonadales</taxon>
        <taxon>Rhizorhabdaceae</taxon>
        <taxon>Edaphosphingomonas</taxon>
    </lineage>
</organism>
<dbReference type="Proteomes" id="UP000241206">
    <property type="component" value="Unassembled WGS sequence"/>
</dbReference>
<proteinExistence type="inferred from homology"/>
<dbReference type="InterPro" id="IPR050770">
    <property type="entry name" value="Intradiol_RC_Dioxygenase"/>
</dbReference>
<evidence type="ECO:0000256" key="1">
    <source>
        <dbReference type="ARBA" id="ARBA00007825"/>
    </source>
</evidence>
<keyword evidence="3" id="KW-0560">Oxidoreductase</keyword>
<dbReference type="InterPro" id="IPR015889">
    <property type="entry name" value="Intradiol_dOase_core"/>
</dbReference>
<evidence type="ECO:0000256" key="2">
    <source>
        <dbReference type="ARBA" id="ARBA00022964"/>
    </source>
</evidence>
<dbReference type="InterPro" id="IPR000627">
    <property type="entry name" value="Intradiol_dOase_C"/>
</dbReference>
<dbReference type="AlphaFoldDB" id="A0A2T4HLX0"/>
<dbReference type="PANTHER" id="PTHR33711:SF7">
    <property type="entry name" value="INTRADIOL RING-CLEAVAGE DIOXYGENASES DOMAIN-CONTAINING PROTEIN-RELATED"/>
    <property type="match status" value="1"/>
</dbReference>
<accession>A0A2T4HLX0</accession>
<comment type="caution">
    <text evidence="5">The sequence shown here is derived from an EMBL/GenBank/DDBJ whole genome shotgun (WGS) entry which is preliminary data.</text>
</comment>
<evidence type="ECO:0000256" key="3">
    <source>
        <dbReference type="ARBA" id="ARBA00023002"/>
    </source>
</evidence>